<feature type="domain" description="Amidohydrolase-related" evidence="1">
    <location>
        <begin position="53"/>
        <end position="214"/>
    </location>
</feature>
<dbReference type="PANTHER" id="PTHR43668">
    <property type="entry name" value="ALLANTOINASE"/>
    <property type="match status" value="1"/>
</dbReference>
<dbReference type="InterPro" id="IPR032466">
    <property type="entry name" value="Metal_Hydrolase"/>
</dbReference>
<dbReference type="InterPro" id="IPR050138">
    <property type="entry name" value="DHOase/Allantoinase_Hydrolase"/>
</dbReference>
<dbReference type="InterPro" id="IPR011059">
    <property type="entry name" value="Metal-dep_hydrolase_composite"/>
</dbReference>
<keyword evidence="3" id="KW-1185">Reference proteome</keyword>
<evidence type="ECO:0000313" key="2">
    <source>
        <dbReference type="EMBL" id="MDY0395502.1"/>
    </source>
</evidence>
<proteinExistence type="predicted"/>
<accession>A0ABU5C846</accession>
<dbReference type="EMBL" id="JAWDIP010000003">
    <property type="protein sequence ID" value="MDY0395502.1"/>
    <property type="molecule type" value="Genomic_DNA"/>
</dbReference>
<protein>
    <submittedName>
        <fullName evidence="2">Amidohydrolase family protein</fullName>
    </submittedName>
</protein>
<evidence type="ECO:0000313" key="3">
    <source>
        <dbReference type="Proteomes" id="UP001281447"/>
    </source>
</evidence>
<gene>
    <name evidence="2" type="ORF">RWE15_15035</name>
</gene>
<dbReference type="InterPro" id="IPR006680">
    <property type="entry name" value="Amidohydro-rel"/>
</dbReference>
<dbReference type="SUPFAM" id="SSF51556">
    <property type="entry name" value="Metallo-dependent hydrolases"/>
    <property type="match status" value="1"/>
</dbReference>
<dbReference type="Pfam" id="PF01979">
    <property type="entry name" value="Amidohydro_1"/>
    <property type="match status" value="1"/>
</dbReference>
<dbReference type="Gene3D" id="3.20.20.140">
    <property type="entry name" value="Metal-dependent hydrolases"/>
    <property type="match status" value="1"/>
</dbReference>
<name>A0ABU5C846_9BACI</name>
<comment type="caution">
    <text evidence="2">The sequence shown here is derived from an EMBL/GenBank/DDBJ whole genome shotgun (WGS) entry which is preliminary data.</text>
</comment>
<dbReference type="SUPFAM" id="SSF51338">
    <property type="entry name" value="Composite domain of metallo-dependent hydrolases"/>
    <property type="match status" value="1"/>
</dbReference>
<sequence>MTEWDHIIKNGKIATSENCYAGDIYIKDGKIAAVTSEELPGEAEQITDASGCYVLPGLMDTHIHSRDPGSTYKEDFYHSTLAAASGGITLVFEMPNTNPPVNNVENLHNQIQNLSKKANVDFGVWGICLGDLNLSSIQPLYEAGVIGFKFFWGYAIKRDTYELVYNYTPEMKDIIPPLNDGEVYKMFREVSKTGKILAIHAENNELIHQLSDEIQKRGPQRL</sequence>
<dbReference type="Proteomes" id="UP001281447">
    <property type="component" value="Unassembled WGS sequence"/>
</dbReference>
<dbReference type="Gene3D" id="2.30.40.10">
    <property type="entry name" value="Urease, subunit C, domain 1"/>
    <property type="match status" value="1"/>
</dbReference>
<reference evidence="2 3" key="1">
    <citation type="submission" date="2023-10" db="EMBL/GenBank/DDBJ databases">
        <title>Virgibacillus halophilus 5B73C genome.</title>
        <authorList>
            <person name="Miliotis G."/>
            <person name="Sengupta P."/>
            <person name="Hameed A."/>
            <person name="Chuvochina M."/>
            <person name="Mcdonagh F."/>
            <person name="Simpson A.C."/>
            <person name="Singh N.K."/>
            <person name="Rekha P.D."/>
            <person name="Raman K."/>
            <person name="Hugenholtz P."/>
            <person name="Venkateswaran K."/>
        </authorList>
    </citation>
    <scope>NUCLEOTIDE SEQUENCE [LARGE SCALE GENOMIC DNA]</scope>
    <source>
        <strain evidence="2 3">5B73C</strain>
    </source>
</reference>
<dbReference type="PANTHER" id="PTHR43668:SF4">
    <property type="entry name" value="ALLANTOINASE"/>
    <property type="match status" value="1"/>
</dbReference>
<organism evidence="2 3">
    <name type="scientific">Tigheibacillus halophilus</name>
    <dbReference type="NCBI Taxonomy" id="361280"/>
    <lineage>
        <taxon>Bacteria</taxon>
        <taxon>Bacillati</taxon>
        <taxon>Bacillota</taxon>
        <taxon>Bacilli</taxon>
        <taxon>Bacillales</taxon>
        <taxon>Bacillaceae</taxon>
        <taxon>Tigheibacillus</taxon>
    </lineage>
</organism>
<evidence type="ECO:0000259" key="1">
    <source>
        <dbReference type="Pfam" id="PF01979"/>
    </source>
</evidence>